<protein>
    <submittedName>
        <fullName evidence="2">Glucose/arabinose dehydrogenase</fullName>
    </submittedName>
</protein>
<dbReference type="Proteomes" id="UP000253046">
    <property type="component" value="Unassembled WGS sequence"/>
</dbReference>
<evidence type="ECO:0000259" key="1">
    <source>
        <dbReference type="Pfam" id="PF07995"/>
    </source>
</evidence>
<dbReference type="OrthoDB" id="9770043at2"/>
<evidence type="ECO:0000313" key="3">
    <source>
        <dbReference type="Proteomes" id="UP000253046"/>
    </source>
</evidence>
<evidence type="ECO:0000313" key="2">
    <source>
        <dbReference type="EMBL" id="RBP57837.1"/>
    </source>
</evidence>
<dbReference type="AlphaFoldDB" id="A0A366HWR8"/>
<feature type="domain" description="Glucose/Sorbosone dehydrogenase" evidence="1">
    <location>
        <begin position="53"/>
        <end position="385"/>
    </location>
</feature>
<dbReference type="SUPFAM" id="SSF50952">
    <property type="entry name" value="Soluble quinoprotein glucose dehydrogenase"/>
    <property type="match status" value="1"/>
</dbReference>
<proteinExistence type="predicted"/>
<name>A0A366HWR8_9GAMM</name>
<dbReference type="PANTHER" id="PTHR19328:SF75">
    <property type="entry name" value="ALDOSE SUGAR DEHYDROGENASE YLII"/>
    <property type="match status" value="1"/>
</dbReference>
<gene>
    <name evidence="2" type="ORF">DES54_1583</name>
</gene>
<dbReference type="InterPro" id="IPR012938">
    <property type="entry name" value="Glc/Sorbosone_DH"/>
</dbReference>
<dbReference type="PANTHER" id="PTHR19328">
    <property type="entry name" value="HEDGEHOG-INTERACTING PROTEIN"/>
    <property type="match status" value="1"/>
</dbReference>
<sequence length="389" mass="43494">MSDHGTLQNTRHNTLPPLSWLRQHRWLLMGATLLFSGYLLAAPPKVTVLQDKLDHPWSLTFLPDNQGMLLTERAGNLRRWQVDSGLSEPIAGVPAVYANAQGGLLEVTLSPDFAQNRRIYLSFAEEGSDGKAGTAVGYGRLSADYRRLENFTVIFRQEPKLSTGNHFGGKLVFDQQGYLFIALGENNQRPTAQDLDKLQGKIVRLTADGQVPSDNPFVNTPNARPEIWSYGHRNPQGMALNPWTGVLWENEHGPKGGDEINIPQAGKNYGWPIATYGINYTGLKIPEAKGEQVEGMENPDFYWEKSPGISGMAFYNSDRFPQWKNALFIGALAEKNLIRLTLERDKVVAEERLLQDRGERIREVRVGPDGCLYLLTDHDNGKLLKVGLE</sequence>
<keyword evidence="3" id="KW-1185">Reference proteome</keyword>
<organism evidence="2 3">
    <name type="scientific">Brenneria salicis ATCC 15712 = DSM 30166</name>
    <dbReference type="NCBI Taxonomy" id="714314"/>
    <lineage>
        <taxon>Bacteria</taxon>
        <taxon>Pseudomonadati</taxon>
        <taxon>Pseudomonadota</taxon>
        <taxon>Gammaproteobacteria</taxon>
        <taxon>Enterobacterales</taxon>
        <taxon>Pectobacteriaceae</taxon>
        <taxon>Brenneria</taxon>
    </lineage>
</organism>
<dbReference type="InterPro" id="IPR011042">
    <property type="entry name" value="6-blade_b-propeller_TolB-like"/>
</dbReference>
<dbReference type="Pfam" id="PF07995">
    <property type="entry name" value="GSDH"/>
    <property type="match status" value="1"/>
</dbReference>
<dbReference type="EMBL" id="QNRY01000058">
    <property type="protein sequence ID" value="RBP57837.1"/>
    <property type="molecule type" value="Genomic_DNA"/>
</dbReference>
<accession>A0A366HWR8</accession>
<dbReference type="Gene3D" id="2.120.10.30">
    <property type="entry name" value="TolB, C-terminal domain"/>
    <property type="match status" value="1"/>
</dbReference>
<reference evidence="2 3" key="1">
    <citation type="submission" date="2018-06" db="EMBL/GenBank/DDBJ databases">
        <title>Genomic Encyclopedia of Type Strains, Phase IV (KMG-IV): sequencing the most valuable type-strain genomes for metagenomic binning, comparative biology and taxonomic classification.</title>
        <authorList>
            <person name="Goeker M."/>
        </authorList>
    </citation>
    <scope>NUCLEOTIDE SEQUENCE [LARGE SCALE GENOMIC DNA]</scope>
    <source>
        <strain evidence="2 3">DSM 30166</strain>
    </source>
</reference>
<dbReference type="InterPro" id="IPR011041">
    <property type="entry name" value="Quinoprot_gluc/sorb_DH_b-prop"/>
</dbReference>
<comment type="caution">
    <text evidence="2">The sequence shown here is derived from an EMBL/GenBank/DDBJ whole genome shotgun (WGS) entry which is preliminary data.</text>
</comment>